<comment type="caution">
    <text evidence="8">The sequence shown here is derived from an EMBL/GenBank/DDBJ whole genome shotgun (WGS) entry which is preliminary data.</text>
</comment>
<dbReference type="Pfam" id="PF08100">
    <property type="entry name" value="Dimerisation"/>
    <property type="match status" value="1"/>
</dbReference>
<reference evidence="8" key="2">
    <citation type="journal article" date="2024" name="Plant">
        <title>Genomic evolution and insights into agronomic trait innovations of Sesamum species.</title>
        <authorList>
            <person name="Miao H."/>
            <person name="Wang L."/>
            <person name="Qu L."/>
            <person name="Liu H."/>
            <person name="Sun Y."/>
            <person name="Le M."/>
            <person name="Wang Q."/>
            <person name="Wei S."/>
            <person name="Zheng Y."/>
            <person name="Lin W."/>
            <person name="Duan Y."/>
            <person name="Cao H."/>
            <person name="Xiong S."/>
            <person name="Wang X."/>
            <person name="Wei L."/>
            <person name="Li C."/>
            <person name="Ma Q."/>
            <person name="Ju M."/>
            <person name="Zhao R."/>
            <person name="Li G."/>
            <person name="Mu C."/>
            <person name="Tian Q."/>
            <person name="Mei H."/>
            <person name="Zhang T."/>
            <person name="Gao T."/>
            <person name="Zhang H."/>
        </authorList>
    </citation>
    <scope>NUCLEOTIDE SEQUENCE</scope>
    <source>
        <strain evidence="8">KEN1</strain>
    </source>
</reference>
<dbReference type="GO" id="GO:0046983">
    <property type="term" value="F:protein dimerization activity"/>
    <property type="evidence" value="ECO:0007669"/>
    <property type="project" value="InterPro"/>
</dbReference>
<proteinExistence type="inferred from homology"/>
<organism evidence="8">
    <name type="scientific">Sesamum latifolium</name>
    <dbReference type="NCBI Taxonomy" id="2727402"/>
    <lineage>
        <taxon>Eukaryota</taxon>
        <taxon>Viridiplantae</taxon>
        <taxon>Streptophyta</taxon>
        <taxon>Embryophyta</taxon>
        <taxon>Tracheophyta</taxon>
        <taxon>Spermatophyta</taxon>
        <taxon>Magnoliopsida</taxon>
        <taxon>eudicotyledons</taxon>
        <taxon>Gunneridae</taxon>
        <taxon>Pentapetalae</taxon>
        <taxon>asterids</taxon>
        <taxon>lamiids</taxon>
        <taxon>Lamiales</taxon>
        <taxon>Pedaliaceae</taxon>
        <taxon>Sesamum</taxon>
    </lineage>
</organism>
<dbReference type="PANTHER" id="PTHR11746">
    <property type="entry name" value="O-METHYLTRANSFERASE"/>
    <property type="match status" value="1"/>
</dbReference>
<feature type="domain" description="O-methyltransferase dimerisation" evidence="7">
    <location>
        <begin position="20"/>
        <end position="108"/>
    </location>
</feature>
<keyword evidence="2" id="KW-0808">Transferase</keyword>
<evidence type="ECO:0000256" key="4">
    <source>
        <dbReference type="ARBA" id="ARBA00034481"/>
    </source>
</evidence>
<comment type="similarity">
    <text evidence="4">Belongs to the class I-like SAM-binding methyltransferase superfamily. Cation-independent O-methyltransferase family. COMT subfamily.</text>
</comment>
<dbReference type="SUPFAM" id="SSF53335">
    <property type="entry name" value="S-adenosyl-L-methionine-dependent methyltransferases"/>
    <property type="match status" value="1"/>
</dbReference>
<evidence type="ECO:0000256" key="3">
    <source>
        <dbReference type="ARBA" id="ARBA00022691"/>
    </source>
</evidence>
<dbReference type="CDD" id="cd02440">
    <property type="entry name" value="AdoMet_MTases"/>
    <property type="match status" value="1"/>
</dbReference>
<dbReference type="Gene3D" id="3.40.50.150">
    <property type="entry name" value="Vaccinia Virus protein VP39"/>
    <property type="match status" value="1"/>
</dbReference>
<gene>
    <name evidence="8" type="ORF">Slati_0990400</name>
</gene>
<sequence length="367" mass="41837">MERVNQEQSSELLEAQAHIWNHVFSYINSMSLKCATELGIPDAIHRHGGPMTLTQLVDALPGVGKTKADCVYRLMRILVHSGFFVSEKIDSSNYEEGYSLTPASRLLVGDHPFSMKPFVLCELHPILTEPWQQLGRWFQNTEDHTAFHTANNGMSFWEQKERNPRFSHLFDQGMASDTPMVADVITRECRQVLRVWGSLVDVGGGTGTLAKAIAEAFPQIHCTVLDLAPVIAGLEGTRNLKYIEGDMFKFIPPSDAVLFKWILHDWSDKECIQILKTCKKAVTSDEKKGKVIIIDMVIDEQKSDHKSVETKLFFDMLMMTILRGRERKEKEWARLFYDAGFSDYRISSFLGLKVYHRDLSITLSLFQ</sequence>
<protein>
    <submittedName>
        <fullName evidence="8">Trans-resveratrol di-O-methyltransferase</fullName>
    </submittedName>
</protein>
<dbReference type="Gene3D" id="1.10.10.10">
    <property type="entry name" value="Winged helix-like DNA-binding domain superfamily/Winged helix DNA-binding domain"/>
    <property type="match status" value="1"/>
</dbReference>
<keyword evidence="1" id="KW-0489">Methyltransferase</keyword>
<evidence type="ECO:0000259" key="6">
    <source>
        <dbReference type="Pfam" id="PF00891"/>
    </source>
</evidence>
<dbReference type="PIRSF" id="PIRSF005739">
    <property type="entry name" value="O-mtase"/>
    <property type="match status" value="1"/>
</dbReference>
<dbReference type="FunFam" id="3.40.50.150:FF:000057">
    <property type="entry name" value="O-methyltransferase ZRP4"/>
    <property type="match status" value="1"/>
</dbReference>
<dbReference type="SUPFAM" id="SSF46785">
    <property type="entry name" value="Winged helix' DNA-binding domain"/>
    <property type="match status" value="1"/>
</dbReference>
<dbReference type="InterPro" id="IPR016461">
    <property type="entry name" value="COMT-like"/>
</dbReference>
<evidence type="ECO:0000259" key="7">
    <source>
        <dbReference type="Pfam" id="PF08100"/>
    </source>
</evidence>
<dbReference type="GO" id="GO:0008171">
    <property type="term" value="F:O-methyltransferase activity"/>
    <property type="evidence" value="ECO:0007669"/>
    <property type="project" value="InterPro"/>
</dbReference>
<dbReference type="InterPro" id="IPR001077">
    <property type="entry name" value="COMT_C"/>
</dbReference>
<dbReference type="GO" id="GO:0008757">
    <property type="term" value="F:S-adenosylmethionine-dependent methyltransferase activity"/>
    <property type="evidence" value="ECO:0007669"/>
    <property type="project" value="UniProtKB-ARBA"/>
</dbReference>
<dbReference type="InterPro" id="IPR012967">
    <property type="entry name" value="COMT_dimerisation"/>
</dbReference>
<dbReference type="EMBL" id="JACGWN010000003">
    <property type="protein sequence ID" value="KAL0456512.1"/>
    <property type="molecule type" value="Genomic_DNA"/>
</dbReference>
<dbReference type="Pfam" id="PF00891">
    <property type="entry name" value="Methyltransf_2"/>
    <property type="match status" value="1"/>
</dbReference>
<evidence type="ECO:0000256" key="2">
    <source>
        <dbReference type="ARBA" id="ARBA00022679"/>
    </source>
</evidence>
<dbReference type="InterPro" id="IPR036388">
    <property type="entry name" value="WH-like_DNA-bd_sf"/>
</dbReference>
<evidence type="ECO:0000256" key="5">
    <source>
        <dbReference type="PIRSR" id="PIRSR005739-1"/>
    </source>
</evidence>
<evidence type="ECO:0000256" key="1">
    <source>
        <dbReference type="ARBA" id="ARBA00022603"/>
    </source>
</evidence>
<dbReference type="PROSITE" id="PS51683">
    <property type="entry name" value="SAM_OMT_II"/>
    <property type="match status" value="1"/>
</dbReference>
<reference evidence="8" key="1">
    <citation type="submission" date="2020-06" db="EMBL/GenBank/DDBJ databases">
        <authorList>
            <person name="Li T."/>
            <person name="Hu X."/>
            <person name="Zhang T."/>
            <person name="Song X."/>
            <person name="Zhang H."/>
            <person name="Dai N."/>
            <person name="Sheng W."/>
            <person name="Hou X."/>
            <person name="Wei L."/>
        </authorList>
    </citation>
    <scope>NUCLEOTIDE SEQUENCE</scope>
    <source>
        <strain evidence="8">KEN1</strain>
        <tissue evidence="8">Leaf</tissue>
    </source>
</reference>
<keyword evidence="3" id="KW-0949">S-adenosyl-L-methionine</keyword>
<dbReference type="InterPro" id="IPR036390">
    <property type="entry name" value="WH_DNA-bd_sf"/>
</dbReference>
<accession>A0AAW2XUF5</accession>
<feature type="domain" description="O-methyltransferase C-terminal" evidence="6">
    <location>
        <begin position="131"/>
        <end position="342"/>
    </location>
</feature>
<dbReference type="FunFam" id="1.10.10.10:FF:000213">
    <property type="entry name" value="Coniferyl alcohol 9-O-methyltransferase"/>
    <property type="match status" value="1"/>
</dbReference>
<dbReference type="InterPro" id="IPR029063">
    <property type="entry name" value="SAM-dependent_MTases_sf"/>
</dbReference>
<feature type="active site" description="Proton acceptor" evidence="5">
    <location>
        <position position="264"/>
    </location>
</feature>
<evidence type="ECO:0000313" key="8">
    <source>
        <dbReference type="EMBL" id="KAL0456512.1"/>
    </source>
</evidence>
<dbReference type="GO" id="GO:0032259">
    <property type="term" value="P:methylation"/>
    <property type="evidence" value="ECO:0007669"/>
    <property type="project" value="UniProtKB-KW"/>
</dbReference>
<dbReference type="AlphaFoldDB" id="A0AAW2XUF5"/>
<name>A0AAW2XUF5_9LAMI</name>